<gene>
    <name evidence="1" type="ORF">PEX2_010410</name>
</gene>
<dbReference type="Proteomes" id="UP000030143">
    <property type="component" value="Unassembled WGS sequence"/>
</dbReference>
<comment type="caution">
    <text evidence="1">The sequence shown here is derived from an EMBL/GenBank/DDBJ whole genome shotgun (WGS) entry which is preliminary data.</text>
</comment>
<reference evidence="1 2" key="1">
    <citation type="journal article" date="2015" name="Mol. Plant Microbe Interact.">
        <title>Genome, transcriptome, and functional analyses of Penicillium expansum provide new insights into secondary metabolism and pathogenicity.</title>
        <authorList>
            <person name="Ballester A.R."/>
            <person name="Marcet-Houben M."/>
            <person name="Levin E."/>
            <person name="Sela N."/>
            <person name="Selma-Lazaro C."/>
            <person name="Carmona L."/>
            <person name="Wisniewski M."/>
            <person name="Droby S."/>
            <person name="Gonzalez-Candelas L."/>
            <person name="Gabaldon T."/>
        </authorList>
    </citation>
    <scope>NUCLEOTIDE SEQUENCE [LARGE SCALE GENOMIC DNA]</scope>
    <source>
        <strain evidence="1 2">MD-8</strain>
    </source>
</reference>
<keyword evidence="2" id="KW-1185">Reference proteome</keyword>
<evidence type="ECO:0000313" key="2">
    <source>
        <dbReference type="Proteomes" id="UP000030143"/>
    </source>
</evidence>
<dbReference type="AlphaFoldDB" id="A0A0A2J811"/>
<proteinExistence type="predicted"/>
<dbReference type="RefSeq" id="XP_016594427.1">
    <property type="nucleotide sequence ID" value="XM_016738318.1"/>
</dbReference>
<organism evidence="1 2">
    <name type="scientific">Penicillium expansum</name>
    <name type="common">Blue mold rot fungus</name>
    <dbReference type="NCBI Taxonomy" id="27334"/>
    <lineage>
        <taxon>Eukaryota</taxon>
        <taxon>Fungi</taxon>
        <taxon>Dikarya</taxon>
        <taxon>Ascomycota</taxon>
        <taxon>Pezizomycotina</taxon>
        <taxon>Eurotiomycetes</taxon>
        <taxon>Eurotiomycetidae</taxon>
        <taxon>Eurotiales</taxon>
        <taxon>Aspergillaceae</taxon>
        <taxon>Penicillium</taxon>
    </lineage>
</organism>
<dbReference type="GeneID" id="27673737"/>
<dbReference type="VEuPathDB" id="FungiDB:PEXP_006580"/>
<dbReference type="HOGENOM" id="CLU_1563393_0_0_1"/>
<dbReference type="EMBL" id="JQFZ01000288">
    <property type="protein sequence ID" value="KGO51474.1"/>
    <property type="molecule type" value="Genomic_DNA"/>
</dbReference>
<sequence length="171" mass="18762">MSSPAARPAFNFYADVRGQLEAGGLFFIALSLPEHYFDPFIAIPGTRAYIQGIPGFIPALVATASYVETEDTEIVLGEQSRFESIVEMITQDSEIINVSISASLMITAQAIDIAQHGGRATLGFACFTFYSEHERYQSLGRRTLVGRGQLLMGADTRLYLEYSVSEIVSAY</sequence>
<evidence type="ECO:0000313" key="1">
    <source>
        <dbReference type="EMBL" id="KGO51474.1"/>
    </source>
</evidence>
<protein>
    <submittedName>
        <fullName evidence="1">Uncharacterized protein</fullName>
    </submittedName>
</protein>
<accession>A0A0A2J811</accession>
<name>A0A0A2J811_PENEN</name>